<evidence type="ECO:0000256" key="9">
    <source>
        <dbReference type="ARBA" id="ARBA00022842"/>
    </source>
</evidence>
<dbReference type="HOGENOM" id="CLU_015961_6_1_10"/>
<dbReference type="CDD" id="cd05398">
    <property type="entry name" value="NT_ClassII-CCAase"/>
    <property type="match status" value="1"/>
</dbReference>
<evidence type="ECO:0000256" key="5">
    <source>
        <dbReference type="ARBA" id="ARBA00022723"/>
    </source>
</evidence>
<evidence type="ECO:0000256" key="6">
    <source>
        <dbReference type="ARBA" id="ARBA00022741"/>
    </source>
</evidence>
<evidence type="ECO:0000259" key="14">
    <source>
        <dbReference type="Pfam" id="PF12627"/>
    </source>
</evidence>
<keyword evidence="9" id="KW-0460">Magnesium</keyword>
<dbReference type="RefSeq" id="WP_012505866.1">
    <property type="nucleotide sequence ID" value="NC_011059.1"/>
</dbReference>
<evidence type="ECO:0000256" key="11">
    <source>
        <dbReference type="RuleBase" id="RU003953"/>
    </source>
</evidence>
<dbReference type="PANTHER" id="PTHR47545:SF1">
    <property type="entry name" value="MULTIFUNCTIONAL CCA PROTEIN"/>
    <property type="match status" value="1"/>
</dbReference>
<dbReference type="GO" id="GO:0003723">
    <property type="term" value="F:RNA binding"/>
    <property type="evidence" value="ECO:0007669"/>
    <property type="project" value="UniProtKB-KW"/>
</dbReference>
<dbReference type="InterPro" id="IPR043519">
    <property type="entry name" value="NT_sf"/>
</dbReference>
<evidence type="ECO:0000313" key="15">
    <source>
        <dbReference type="EMBL" id="ACF46331.1"/>
    </source>
</evidence>
<keyword evidence="8" id="KW-0067">ATP-binding</keyword>
<dbReference type="eggNOG" id="COG0617">
    <property type="taxonomic scope" value="Bacteria"/>
</dbReference>
<keyword evidence="6" id="KW-0547">Nucleotide-binding</keyword>
<evidence type="ECO:0000256" key="1">
    <source>
        <dbReference type="ARBA" id="ARBA00001946"/>
    </source>
</evidence>
<dbReference type="STRING" id="290512.Paes_1306"/>
<accession>B4S8E4</accession>
<dbReference type="GO" id="GO:0016779">
    <property type="term" value="F:nucleotidyltransferase activity"/>
    <property type="evidence" value="ECO:0007669"/>
    <property type="project" value="UniProtKB-KW"/>
</dbReference>
<name>B4S8E4_PROA2</name>
<dbReference type="InterPro" id="IPR050124">
    <property type="entry name" value="tRNA_CCA-adding_enzyme"/>
</dbReference>
<dbReference type="GO" id="GO:0005524">
    <property type="term" value="F:ATP binding"/>
    <property type="evidence" value="ECO:0007669"/>
    <property type="project" value="UniProtKB-KW"/>
</dbReference>
<evidence type="ECO:0000256" key="8">
    <source>
        <dbReference type="ARBA" id="ARBA00022840"/>
    </source>
</evidence>
<dbReference type="Gene3D" id="1.10.3090.10">
    <property type="entry name" value="cca-adding enzyme, domain 2"/>
    <property type="match status" value="1"/>
</dbReference>
<feature type="domain" description="Poly A polymerase head" evidence="12">
    <location>
        <begin position="35"/>
        <end position="166"/>
    </location>
</feature>
<dbReference type="InterPro" id="IPR032828">
    <property type="entry name" value="PolyA_RNA-bd"/>
</dbReference>
<evidence type="ECO:0000256" key="4">
    <source>
        <dbReference type="ARBA" id="ARBA00022695"/>
    </source>
</evidence>
<dbReference type="InterPro" id="IPR003607">
    <property type="entry name" value="HD/PDEase_dom"/>
</dbReference>
<protein>
    <submittedName>
        <fullName evidence="15">Polynucleotide adenylyltransferase/metal dependent phosphohydrolase</fullName>
    </submittedName>
</protein>
<keyword evidence="3" id="KW-0819">tRNA processing</keyword>
<reference evidence="15" key="1">
    <citation type="submission" date="2008-06" db="EMBL/GenBank/DDBJ databases">
        <title>Complete sequence of chromosome of Prosthecochloris aestuarii DSM 271.</title>
        <authorList>
            <consortium name="US DOE Joint Genome Institute"/>
            <person name="Lucas S."/>
            <person name="Copeland A."/>
            <person name="Lapidus A."/>
            <person name="Glavina del Rio T."/>
            <person name="Dalin E."/>
            <person name="Tice H."/>
            <person name="Bruce D."/>
            <person name="Goodwin L."/>
            <person name="Pitluck S."/>
            <person name="Schmutz J."/>
            <person name="Larimer F."/>
            <person name="Land M."/>
            <person name="Hauser L."/>
            <person name="Kyrpides N."/>
            <person name="Anderson I."/>
            <person name="Liu Z."/>
            <person name="Li T."/>
            <person name="Zhao F."/>
            <person name="Overmann J."/>
            <person name="Bryant D.A."/>
            <person name="Richardson P."/>
        </authorList>
    </citation>
    <scope>NUCLEOTIDE SEQUENCE [LARGE SCALE GENOMIC DNA]</scope>
    <source>
        <strain evidence="15">DSM 271</strain>
    </source>
</reference>
<feature type="domain" description="tRNA nucleotidyltransferase/poly(A) polymerase RNA and SrmB- binding" evidence="14">
    <location>
        <begin position="195"/>
        <end position="255"/>
    </location>
</feature>
<feature type="domain" description="HD" evidence="13">
    <location>
        <begin position="273"/>
        <end position="388"/>
    </location>
</feature>
<dbReference type="Gene3D" id="3.30.460.10">
    <property type="entry name" value="Beta Polymerase, domain 2"/>
    <property type="match status" value="1"/>
</dbReference>
<dbReference type="Pfam" id="PF12627">
    <property type="entry name" value="PolyA_pol_RNAbd"/>
    <property type="match status" value="1"/>
</dbReference>
<dbReference type="GO" id="GO:0046872">
    <property type="term" value="F:metal ion binding"/>
    <property type="evidence" value="ECO:0007669"/>
    <property type="project" value="UniProtKB-KW"/>
</dbReference>
<dbReference type="EMBL" id="CP001108">
    <property type="protein sequence ID" value="ACF46331.1"/>
    <property type="molecule type" value="Genomic_DNA"/>
</dbReference>
<dbReference type="AlphaFoldDB" id="B4S8E4"/>
<evidence type="ECO:0000256" key="3">
    <source>
        <dbReference type="ARBA" id="ARBA00022694"/>
    </source>
</evidence>
<keyword evidence="2 11" id="KW-0808">Transferase</keyword>
<comment type="similarity">
    <text evidence="11">Belongs to the tRNA nucleotidyltransferase/poly(A) polymerase family.</text>
</comment>
<dbReference type="InterPro" id="IPR006674">
    <property type="entry name" value="HD_domain"/>
</dbReference>
<dbReference type="NCBIfam" id="TIGR00277">
    <property type="entry name" value="HDIG"/>
    <property type="match status" value="1"/>
</dbReference>
<keyword evidence="7" id="KW-0692">RNA repair</keyword>
<proteinExistence type="inferred from homology"/>
<dbReference type="PANTHER" id="PTHR47545">
    <property type="entry name" value="MULTIFUNCTIONAL CCA PROTEIN"/>
    <property type="match status" value="1"/>
</dbReference>
<dbReference type="CDD" id="cd00077">
    <property type="entry name" value="HDc"/>
    <property type="match status" value="1"/>
</dbReference>
<keyword evidence="10 11" id="KW-0694">RNA-binding</keyword>
<dbReference type="Proteomes" id="UP000002725">
    <property type="component" value="Chromosome"/>
</dbReference>
<dbReference type="InterPro" id="IPR002646">
    <property type="entry name" value="PolA_pol_head_dom"/>
</dbReference>
<dbReference type="GO" id="GO:0008033">
    <property type="term" value="P:tRNA processing"/>
    <property type="evidence" value="ECO:0007669"/>
    <property type="project" value="UniProtKB-KW"/>
</dbReference>
<dbReference type="KEGG" id="paa:Paes_1306"/>
<dbReference type="GO" id="GO:0016787">
    <property type="term" value="F:hydrolase activity"/>
    <property type="evidence" value="ECO:0007669"/>
    <property type="project" value="UniProtKB-KW"/>
</dbReference>
<evidence type="ECO:0000259" key="12">
    <source>
        <dbReference type="Pfam" id="PF01743"/>
    </source>
</evidence>
<dbReference type="SUPFAM" id="SSF81301">
    <property type="entry name" value="Nucleotidyltransferase"/>
    <property type="match status" value="1"/>
</dbReference>
<dbReference type="Pfam" id="PF01966">
    <property type="entry name" value="HD"/>
    <property type="match status" value="1"/>
</dbReference>
<evidence type="ECO:0000256" key="2">
    <source>
        <dbReference type="ARBA" id="ARBA00022679"/>
    </source>
</evidence>
<dbReference type="Pfam" id="PF01743">
    <property type="entry name" value="PolyA_pol"/>
    <property type="match status" value="1"/>
</dbReference>
<organism evidence="15 16">
    <name type="scientific">Prosthecochloris aestuarii (strain DSM 271 / SK 413)</name>
    <dbReference type="NCBI Taxonomy" id="290512"/>
    <lineage>
        <taxon>Bacteria</taxon>
        <taxon>Pseudomonadati</taxon>
        <taxon>Chlorobiota</taxon>
        <taxon>Chlorobiia</taxon>
        <taxon>Chlorobiales</taxon>
        <taxon>Chlorobiaceae</taxon>
        <taxon>Prosthecochloris</taxon>
    </lineage>
</organism>
<evidence type="ECO:0000256" key="10">
    <source>
        <dbReference type="ARBA" id="ARBA00022884"/>
    </source>
</evidence>
<keyword evidence="16" id="KW-1185">Reference proteome</keyword>
<keyword evidence="4 15" id="KW-0548">Nucleotidyltransferase</keyword>
<evidence type="ECO:0000256" key="7">
    <source>
        <dbReference type="ARBA" id="ARBA00022800"/>
    </source>
</evidence>
<gene>
    <name evidence="15" type="ordered locus">Paes_1306</name>
</gene>
<keyword evidence="5" id="KW-0479">Metal-binding</keyword>
<dbReference type="Gene3D" id="1.10.246.80">
    <property type="match status" value="1"/>
</dbReference>
<evidence type="ECO:0000313" key="16">
    <source>
        <dbReference type="Proteomes" id="UP000002725"/>
    </source>
</evidence>
<dbReference type="SUPFAM" id="SSF81891">
    <property type="entry name" value="Poly A polymerase C-terminal region-like"/>
    <property type="match status" value="1"/>
</dbReference>
<sequence length="489" mass="55902">MMNQDMALKEQRLHDSLPEVLYRIGDIADQQNIECYLVGGYIRDVLLERPSQDIDIMIIGDPIAFAREVQKQLKGRNFVVFERFRTARLELDDAVEGPVLLEIVGARKESYNPDSRKPITEIGSLEDDLSRRDFTVNALALELNALNRNRIVDLYGGIEALHSGILKTPLEPEKTFSDDPLRMMRAARFSSQLEFSLTDETLDAIKAMHTRISIVSRERVSHEFLKIMQSPKPSIGLKILFETGLLKEIFPELTAMAGIEQVDGLGHKDTLLHTFQVVDKLAEKSDHLWLRVAALLHDIAKPLTKRFSRHTGWTFHGHEVVGTRLAAKIFRSMRWPLEPLEYVQKMIRLHHRPIPLSKEEISDSAVRRLMFEAGEELNDLMTLCRADVTSKNPRKVRQIMQNFNRVEEKIDEVAEKDLLAKWRPPVNGIEIMEILGLNEGRMVGVIKKKMESAIIDGEIPYDRDAALAYIRKVWDEMQAASPPQKSDSV</sequence>
<evidence type="ECO:0000259" key="13">
    <source>
        <dbReference type="Pfam" id="PF01966"/>
    </source>
</evidence>
<dbReference type="InterPro" id="IPR006675">
    <property type="entry name" value="HDIG_dom"/>
</dbReference>
<comment type="cofactor">
    <cofactor evidence="1">
        <name>Mg(2+)</name>
        <dbReference type="ChEBI" id="CHEBI:18420"/>
    </cofactor>
</comment>
<dbReference type="GO" id="GO:0042245">
    <property type="term" value="P:RNA repair"/>
    <property type="evidence" value="ECO:0007669"/>
    <property type="project" value="UniProtKB-KW"/>
</dbReference>